<evidence type="ECO:0000256" key="1">
    <source>
        <dbReference type="ARBA" id="ARBA00005752"/>
    </source>
</evidence>
<dbReference type="GO" id="GO:0005829">
    <property type="term" value="C:cytosol"/>
    <property type="evidence" value="ECO:0007669"/>
    <property type="project" value="TreeGrafter"/>
</dbReference>
<dbReference type="GO" id="GO:0006529">
    <property type="term" value="P:asparagine biosynthetic process"/>
    <property type="evidence" value="ECO:0007669"/>
    <property type="project" value="UniProtKB-KW"/>
</dbReference>
<keyword evidence="3 5" id="KW-0067">ATP-binding</keyword>
<dbReference type="SUPFAM" id="SSF52402">
    <property type="entry name" value="Adenine nucleotide alpha hydrolases-like"/>
    <property type="match status" value="1"/>
</dbReference>
<dbReference type="PROSITE" id="PS51278">
    <property type="entry name" value="GATASE_TYPE_2"/>
    <property type="match status" value="1"/>
</dbReference>
<feature type="active site" description="For GATase activity" evidence="6">
    <location>
        <position position="2"/>
    </location>
</feature>
<evidence type="ECO:0000256" key="2">
    <source>
        <dbReference type="ARBA" id="ARBA00022741"/>
    </source>
</evidence>
<evidence type="ECO:0000259" key="8">
    <source>
        <dbReference type="PROSITE" id="PS51278"/>
    </source>
</evidence>
<dbReference type="Gene3D" id="3.60.20.10">
    <property type="entry name" value="Glutamine Phosphoribosylpyrophosphate, subunit 1, domain 1"/>
    <property type="match status" value="1"/>
</dbReference>
<dbReference type="Pfam" id="PF00733">
    <property type="entry name" value="Asn_synthase"/>
    <property type="match status" value="1"/>
</dbReference>
<dbReference type="CDD" id="cd01991">
    <property type="entry name" value="Asn_synthase_B_C"/>
    <property type="match status" value="1"/>
</dbReference>
<evidence type="ECO:0000256" key="6">
    <source>
        <dbReference type="PIRSR" id="PIRSR001589-1"/>
    </source>
</evidence>
<gene>
    <name evidence="9" type="ORF">H2204_004973</name>
</gene>
<comment type="caution">
    <text evidence="9">The sequence shown here is derived from an EMBL/GenBank/DDBJ whole genome shotgun (WGS) entry which is preliminary data.</text>
</comment>
<name>A0AA38Y6J6_9EURO</name>
<dbReference type="Pfam" id="PF13537">
    <property type="entry name" value="GATase_7"/>
    <property type="match status" value="1"/>
</dbReference>
<organism evidence="9 10">
    <name type="scientific">Knufia peltigerae</name>
    <dbReference type="NCBI Taxonomy" id="1002370"/>
    <lineage>
        <taxon>Eukaryota</taxon>
        <taxon>Fungi</taxon>
        <taxon>Dikarya</taxon>
        <taxon>Ascomycota</taxon>
        <taxon>Pezizomycotina</taxon>
        <taxon>Eurotiomycetes</taxon>
        <taxon>Chaetothyriomycetidae</taxon>
        <taxon>Chaetothyriales</taxon>
        <taxon>Trichomeriaceae</taxon>
        <taxon>Knufia</taxon>
    </lineage>
</organism>
<dbReference type="GO" id="GO:0004066">
    <property type="term" value="F:asparagine synthase (glutamine-hydrolyzing) activity"/>
    <property type="evidence" value="ECO:0007669"/>
    <property type="project" value="InterPro"/>
</dbReference>
<dbReference type="EMBL" id="JAPDRN010000026">
    <property type="protein sequence ID" value="KAJ9637049.1"/>
    <property type="molecule type" value="Genomic_DNA"/>
</dbReference>
<keyword evidence="6" id="KW-0028">Amino-acid biosynthesis</keyword>
<dbReference type="InterPro" id="IPR033738">
    <property type="entry name" value="AsnB_N"/>
</dbReference>
<dbReference type="GO" id="GO:0005524">
    <property type="term" value="F:ATP binding"/>
    <property type="evidence" value="ECO:0007669"/>
    <property type="project" value="UniProtKB-KW"/>
</dbReference>
<keyword evidence="2 5" id="KW-0547">Nucleotide-binding</keyword>
<protein>
    <recommendedName>
        <fullName evidence="8">Glutamine amidotransferase type-2 domain-containing protein</fullName>
    </recommendedName>
</protein>
<dbReference type="InterPro" id="IPR051786">
    <property type="entry name" value="ASN_synthetase/amidase"/>
</dbReference>
<evidence type="ECO:0000256" key="7">
    <source>
        <dbReference type="PIRSR" id="PIRSR001589-2"/>
    </source>
</evidence>
<dbReference type="Gene3D" id="3.40.50.620">
    <property type="entry name" value="HUPs"/>
    <property type="match status" value="2"/>
</dbReference>
<keyword evidence="6" id="KW-0061">Asparagine biosynthesis</keyword>
<evidence type="ECO:0000313" key="10">
    <source>
        <dbReference type="Proteomes" id="UP001172681"/>
    </source>
</evidence>
<dbReference type="Proteomes" id="UP001172681">
    <property type="component" value="Unassembled WGS sequence"/>
</dbReference>
<dbReference type="InterPro" id="IPR001962">
    <property type="entry name" value="Asn_synthase"/>
</dbReference>
<evidence type="ECO:0000256" key="4">
    <source>
        <dbReference type="ARBA" id="ARBA00022962"/>
    </source>
</evidence>
<comment type="similarity">
    <text evidence="1">Belongs to the asparagine synthetase family.</text>
</comment>
<dbReference type="InterPro" id="IPR029055">
    <property type="entry name" value="Ntn_hydrolases_N"/>
</dbReference>
<evidence type="ECO:0000313" key="9">
    <source>
        <dbReference type="EMBL" id="KAJ9637049.1"/>
    </source>
</evidence>
<reference evidence="9" key="1">
    <citation type="submission" date="2022-10" db="EMBL/GenBank/DDBJ databases">
        <title>Culturing micro-colonial fungi from biological soil crusts in the Mojave desert and describing Neophaeococcomyces mojavensis, and introducing the new genera and species Taxawa tesnikishii.</title>
        <authorList>
            <person name="Kurbessoian T."/>
            <person name="Stajich J.E."/>
        </authorList>
    </citation>
    <scope>NUCLEOTIDE SEQUENCE</scope>
    <source>
        <strain evidence="9">TK_35</strain>
    </source>
</reference>
<accession>A0AA38Y6J6</accession>
<dbReference type="PANTHER" id="PTHR43284:SF1">
    <property type="entry name" value="ASPARAGINE SYNTHETASE"/>
    <property type="match status" value="1"/>
</dbReference>
<evidence type="ECO:0000256" key="5">
    <source>
        <dbReference type="PIRNR" id="PIRNR001589"/>
    </source>
</evidence>
<dbReference type="InterPro" id="IPR014729">
    <property type="entry name" value="Rossmann-like_a/b/a_fold"/>
</dbReference>
<dbReference type="PIRSF" id="PIRSF001589">
    <property type="entry name" value="Asn_synthetase_glu-h"/>
    <property type="match status" value="1"/>
</dbReference>
<feature type="binding site" evidence="7">
    <location>
        <position position="112"/>
    </location>
    <ligand>
        <name>L-glutamine</name>
        <dbReference type="ChEBI" id="CHEBI:58359"/>
    </ligand>
</feature>
<dbReference type="InterPro" id="IPR017932">
    <property type="entry name" value="GATase_2_dom"/>
</dbReference>
<keyword evidence="4 6" id="KW-0315">Glutamine amidotransferase</keyword>
<feature type="binding site" evidence="7">
    <location>
        <position position="321"/>
    </location>
    <ligand>
        <name>ATP</name>
        <dbReference type="ChEBI" id="CHEBI:30616"/>
    </ligand>
</feature>
<feature type="domain" description="Glutamine amidotransferase type-2" evidence="8">
    <location>
        <begin position="2"/>
        <end position="203"/>
    </location>
</feature>
<dbReference type="AlphaFoldDB" id="A0AA38Y6J6"/>
<dbReference type="SUPFAM" id="SSF56235">
    <property type="entry name" value="N-terminal nucleophile aminohydrolases (Ntn hydrolases)"/>
    <property type="match status" value="1"/>
</dbReference>
<evidence type="ECO:0000256" key="3">
    <source>
        <dbReference type="ARBA" id="ARBA00022840"/>
    </source>
</evidence>
<dbReference type="CDD" id="cd00712">
    <property type="entry name" value="AsnB"/>
    <property type="match status" value="1"/>
</dbReference>
<keyword evidence="10" id="KW-1185">Reference proteome</keyword>
<dbReference type="NCBIfam" id="TIGR01536">
    <property type="entry name" value="asn_synth_AEB"/>
    <property type="match status" value="1"/>
</dbReference>
<sequence>MCGISCIVALHEATRLAHQRDKKSIEDKLRKSLEQIRHRGPDSTGTWISEDGRVALGHVRLDINDLSPAGCQPLHSTDDTVHVVVNGEIYDYDRLRADMEEKINYQFQGTSDSELVLALYKYHDGLSFLDLIRGEFSICLFDSERKLFVAVRDRYGIKPLFWTIQAGQLLVAAEMKAFLPMGWKPEWDVNSIVGGHFQIGSPTIFKKIQKLCLRTLRLTAYASTYTVREQKYWDSRYPDKKILSTEKHAKDPRTEGEMIQGVRERLVDAIKERLRADVKVGVSLSGGIDSSVVAGVVNHLLRQGHQIGSESVNGRLSCFGIAFDEDSGFDESSTANRTADFLGVKFYKKHMTEDELARSFADATWHDEQPNPDLNFIGTYALSALFQKQGFRVNINGQGADEIFGGYNIFLPDLLREPDTTFDGAGVMMTEEERIAKLQESEEILNRVYYGGQLDLSGNSVARSRLNNILTPVLMAAAFPRLPFKEGFSPLPTTTANDPQLLTYTESIVGGGRAAAATTNWHPLHTAQYVFVKGHLQNLLLSNLGDRGEMAHSIEGRTPFLDHYLTEYVDGLPPSVKIRRDPNSNEWVEKYLLREAGRPFITDEVYKKQKHPYSAPLKFPRGGPMYNLLKELVTDGNISKLGFLRHDGIGKLVDEAFETDNKHTSTTTTTKKFRIVICLAQWVVLQRRFGVQTAIPETKGQVLEGAEAKREEEIKDGSNVMIG</sequence>
<proteinExistence type="inferred from homology"/>
<dbReference type="InterPro" id="IPR006426">
    <property type="entry name" value="Asn_synth_AEB"/>
</dbReference>
<dbReference type="PANTHER" id="PTHR43284">
    <property type="entry name" value="ASPARAGINE SYNTHETASE (GLUTAMINE-HYDROLYZING)"/>
    <property type="match status" value="1"/>
</dbReference>